<evidence type="ECO:0000256" key="1">
    <source>
        <dbReference type="SAM" id="Coils"/>
    </source>
</evidence>
<keyword evidence="1" id="KW-0175">Coiled coil</keyword>
<gene>
    <name evidence="3" type="ORF">CC80DRAFT_191768</name>
</gene>
<dbReference type="AlphaFoldDB" id="A0A6A5TFV3"/>
<feature type="compositionally biased region" description="Basic and acidic residues" evidence="2">
    <location>
        <begin position="1"/>
        <end position="23"/>
    </location>
</feature>
<accession>A0A6A5TFV3</accession>
<feature type="region of interest" description="Disordered" evidence="2">
    <location>
        <begin position="84"/>
        <end position="118"/>
    </location>
</feature>
<feature type="compositionally biased region" description="Low complexity" evidence="2">
    <location>
        <begin position="500"/>
        <end position="514"/>
    </location>
</feature>
<organism evidence="3 4">
    <name type="scientific">Byssothecium circinans</name>
    <dbReference type="NCBI Taxonomy" id="147558"/>
    <lineage>
        <taxon>Eukaryota</taxon>
        <taxon>Fungi</taxon>
        <taxon>Dikarya</taxon>
        <taxon>Ascomycota</taxon>
        <taxon>Pezizomycotina</taxon>
        <taxon>Dothideomycetes</taxon>
        <taxon>Pleosporomycetidae</taxon>
        <taxon>Pleosporales</taxon>
        <taxon>Massarineae</taxon>
        <taxon>Massarinaceae</taxon>
        <taxon>Byssothecium</taxon>
    </lineage>
</organism>
<dbReference type="EMBL" id="ML977015">
    <property type="protein sequence ID" value="KAF1951695.1"/>
    <property type="molecule type" value="Genomic_DNA"/>
</dbReference>
<feature type="coiled-coil region" evidence="1">
    <location>
        <begin position="353"/>
        <end position="436"/>
    </location>
</feature>
<dbReference type="Proteomes" id="UP000800035">
    <property type="component" value="Unassembled WGS sequence"/>
</dbReference>
<dbReference type="OrthoDB" id="5427204at2759"/>
<keyword evidence="4" id="KW-1185">Reference proteome</keyword>
<sequence length="573" mass="63587">MDSGESRKRPREEDNPIDAELKRRGPFASGTYEYLPSLPQHVGDSSQESDVGLSKWKLPPLCTPFCTSPTEALTTSSIIPSASSFHQRQQQWYETGSERTEKSTRTLEKDRSNSHTHWRPVRTDLASHAAGGLICCPPGCEGQECSSARALMRKLAIELVQLDSRVRSLSSDTQNSPINSPDLTTNSFKDSLQRALDLVRWTSIKLQDPLEHTQSRSLDHNEAQPDQTSTMRRGQAHLGQHEDRPSPGRQYNATPQHAYPGFTHQGMASEQNRGNAPHGGEAPQMTGSPHLMPSSSGTGFMPTYHQSPMHTPQPSRPGMLPSPSPMNFPNPPPNLPPISPPIAIQNSAQTSHLQDLQHQISVKTLALQTLQREHDSLLQKLERQRTKCAALEKKFEVSDMEINSLTDEKETLQAQTIALETQVEELQQSRDETRRQLVANGAQYMRIMEMANRLQAQSAEDKKRWDAERAGLQQRINVLEEAMVTGTGQRETPPRSMILAPSASGQSSSASSPSTETLNVLRNEIGRLRLRTQTLESALHTMRDESATIQEAVKQLLESGSRMEQVTKGAMSG</sequence>
<feature type="region of interest" description="Disordered" evidence="2">
    <location>
        <begin position="210"/>
        <end position="324"/>
    </location>
</feature>
<evidence type="ECO:0000313" key="3">
    <source>
        <dbReference type="EMBL" id="KAF1951695.1"/>
    </source>
</evidence>
<reference evidence="3" key="1">
    <citation type="journal article" date="2020" name="Stud. Mycol.">
        <title>101 Dothideomycetes genomes: a test case for predicting lifestyles and emergence of pathogens.</title>
        <authorList>
            <person name="Haridas S."/>
            <person name="Albert R."/>
            <person name="Binder M."/>
            <person name="Bloem J."/>
            <person name="Labutti K."/>
            <person name="Salamov A."/>
            <person name="Andreopoulos B."/>
            <person name="Baker S."/>
            <person name="Barry K."/>
            <person name="Bills G."/>
            <person name="Bluhm B."/>
            <person name="Cannon C."/>
            <person name="Castanera R."/>
            <person name="Culley D."/>
            <person name="Daum C."/>
            <person name="Ezra D."/>
            <person name="Gonzalez J."/>
            <person name="Henrissat B."/>
            <person name="Kuo A."/>
            <person name="Liang C."/>
            <person name="Lipzen A."/>
            <person name="Lutzoni F."/>
            <person name="Magnuson J."/>
            <person name="Mondo S."/>
            <person name="Nolan M."/>
            <person name="Ohm R."/>
            <person name="Pangilinan J."/>
            <person name="Park H.-J."/>
            <person name="Ramirez L."/>
            <person name="Alfaro M."/>
            <person name="Sun H."/>
            <person name="Tritt A."/>
            <person name="Yoshinaga Y."/>
            <person name="Zwiers L.-H."/>
            <person name="Turgeon B."/>
            <person name="Goodwin S."/>
            <person name="Spatafora J."/>
            <person name="Crous P."/>
            <person name="Grigoriev I."/>
        </authorList>
    </citation>
    <scope>NUCLEOTIDE SEQUENCE</scope>
    <source>
        <strain evidence="3">CBS 675.92</strain>
    </source>
</reference>
<feature type="region of interest" description="Disordered" evidence="2">
    <location>
        <begin position="486"/>
        <end position="517"/>
    </location>
</feature>
<feature type="compositionally biased region" description="Basic and acidic residues" evidence="2">
    <location>
        <begin position="210"/>
        <end position="223"/>
    </location>
</feature>
<feature type="region of interest" description="Disordered" evidence="2">
    <location>
        <begin position="1"/>
        <end position="50"/>
    </location>
</feature>
<feature type="compositionally biased region" description="Basic and acidic residues" evidence="2">
    <location>
        <begin position="96"/>
        <end position="113"/>
    </location>
</feature>
<evidence type="ECO:0000256" key="2">
    <source>
        <dbReference type="SAM" id="MobiDB-lite"/>
    </source>
</evidence>
<protein>
    <submittedName>
        <fullName evidence="3">Uncharacterized protein</fullName>
    </submittedName>
</protein>
<dbReference type="Gene3D" id="1.10.287.1490">
    <property type="match status" value="1"/>
</dbReference>
<proteinExistence type="predicted"/>
<name>A0A6A5TFV3_9PLEO</name>
<evidence type="ECO:0000313" key="4">
    <source>
        <dbReference type="Proteomes" id="UP000800035"/>
    </source>
</evidence>
<feature type="compositionally biased region" description="Polar residues" evidence="2">
    <location>
        <begin position="84"/>
        <end position="94"/>
    </location>
</feature>
<feature type="compositionally biased region" description="Polar residues" evidence="2">
    <location>
        <begin position="293"/>
        <end position="313"/>
    </location>
</feature>